<gene>
    <name evidence="1" type="ordered locus">PCC7424_2113</name>
</gene>
<dbReference type="KEGG" id="cyc:PCC7424_2113"/>
<dbReference type="HOGENOM" id="CLU_141510_0_0_3"/>
<organism evidence="1 2">
    <name type="scientific">Gloeothece citriformis (strain PCC 7424)</name>
    <name type="common">Cyanothece sp. (strain PCC 7424)</name>
    <dbReference type="NCBI Taxonomy" id="65393"/>
    <lineage>
        <taxon>Bacteria</taxon>
        <taxon>Bacillati</taxon>
        <taxon>Cyanobacteriota</taxon>
        <taxon>Cyanophyceae</taxon>
        <taxon>Oscillatoriophycideae</taxon>
        <taxon>Chroococcales</taxon>
        <taxon>Aphanothecaceae</taxon>
        <taxon>Gloeothece</taxon>
        <taxon>Gloeothece citriformis</taxon>
    </lineage>
</organism>
<proteinExistence type="predicted"/>
<name>B7KG69_GLOC7</name>
<dbReference type="NCBIfam" id="TIGR02935">
    <property type="entry name" value="NifX-associated nitrogen fixation protein"/>
    <property type="match status" value="1"/>
</dbReference>
<dbReference type="RefSeq" id="WP_015954146.1">
    <property type="nucleotide sequence ID" value="NC_011729.1"/>
</dbReference>
<reference evidence="2" key="1">
    <citation type="journal article" date="2011" name="MBio">
        <title>Novel metabolic attributes of the genus Cyanothece, comprising a group of unicellular nitrogen-fixing Cyanobacteria.</title>
        <authorList>
            <person name="Bandyopadhyay A."/>
            <person name="Elvitigala T."/>
            <person name="Welsh E."/>
            <person name="Stockel J."/>
            <person name="Liberton M."/>
            <person name="Min H."/>
            <person name="Sherman L.A."/>
            <person name="Pakrasi H.B."/>
        </authorList>
    </citation>
    <scope>NUCLEOTIDE SEQUENCE [LARGE SCALE GENOMIC DNA]</scope>
    <source>
        <strain evidence="2">PCC 7424</strain>
    </source>
</reference>
<keyword evidence="2" id="KW-1185">Reference proteome</keyword>
<dbReference type="Pfam" id="PF03270">
    <property type="entry name" value="DUF269"/>
    <property type="match status" value="1"/>
</dbReference>
<accession>B7KG69</accession>
<dbReference type="OrthoDB" id="9808545at2"/>
<dbReference type="Proteomes" id="UP000002384">
    <property type="component" value="Chromosome"/>
</dbReference>
<dbReference type="InterPro" id="IPR004952">
    <property type="entry name" value="NifX-assoc_nitrogen_fix"/>
</dbReference>
<dbReference type="eggNOG" id="ENOG502ZBN7">
    <property type="taxonomic scope" value="Bacteria"/>
</dbReference>
<protein>
    <submittedName>
        <fullName evidence="1">Nitrogen fixation protein</fullName>
    </submittedName>
</protein>
<dbReference type="Gene3D" id="1.10.3100.20">
    <property type="entry name" value="Protein of unknown function DUF269"/>
    <property type="match status" value="1"/>
</dbReference>
<dbReference type="PIRSF" id="PIRSF005788">
    <property type="entry name" value="NifK"/>
    <property type="match status" value="1"/>
</dbReference>
<sequence>MTTTTTTNPEADAIFIAENEFLKELVQQIRSQDHYGVFRNWEDRLVLANFIVSKKKKREIAVTGEVDPATQLRILSFYRAIAARIEKSTGKLCQVVLDLSHEGFGWSLIWSGRLMVTCRTLRDAHRFGFESYEKLAADGEKLVNTGIELIEKFPEVANI</sequence>
<evidence type="ECO:0000313" key="2">
    <source>
        <dbReference type="Proteomes" id="UP000002384"/>
    </source>
</evidence>
<dbReference type="AlphaFoldDB" id="B7KG69"/>
<evidence type="ECO:0000313" key="1">
    <source>
        <dbReference type="EMBL" id="ACK70540.1"/>
    </source>
</evidence>
<dbReference type="STRING" id="65393.PCC7424_2113"/>
<dbReference type="EMBL" id="CP001291">
    <property type="protein sequence ID" value="ACK70540.1"/>
    <property type="molecule type" value="Genomic_DNA"/>
</dbReference>